<keyword evidence="2" id="KW-0812">Transmembrane</keyword>
<name>A0AAF0BSR1_9ACTN</name>
<keyword evidence="4" id="KW-1185">Reference proteome</keyword>
<gene>
    <name evidence="3" type="ORF">PO878_08355</name>
</gene>
<dbReference type="AlphaFoldDB" id="A0AAF0BSR1"/>
<proteinExistence type="predicted"/>
<evidence type="ECO:0000256" key="2">
    <source>
        <dbReference type="SAM" id="Phobius"/>
    </source>
</evidence>
<evidence type="ECO:0000256" key="1">
    <source>
        <dbReference type="SAM" id="MobiDB-lite"/>
    </source>
</evidence>
<feature type="region of interest" description="Disordered" evidence="1">
    <location>
        <begin position="140"/>
        <end position="161"/>
    </location>
</feature>
<keyword evidence="2" id="KW-1133">Transmembrane helix</keyword>
<dbReference type="Proteomes" id="UP001216390">
    <property type="component" value="Chromosome"/>
</dbReference>
<sequence length="161" mass="17609">MPSELSPADADVPPPDWGQMLRRGARRRCPRCGGGDLFRTYWSIRDRCPRCGLLFAREPGYFTGVYLVNLAVVLTLLFVVVMAFAVWLSGHPGASLVPPLALGGALAVLVPIAFYPFARTIWSAVDLAFTPMELDEILEAAEASDEDDEDPDDTEVDDDPP</sequence>
<keyword evidence="2" id="KW-0472">Membrane</keyword>
<dbReference type="RefSeq" id="WP_272738252.1">
    <property type="nucleotide sequence ID" value="NZ_CP116942.1"/>
</dbReference>
<accession>A0AAF0BSR1</accession>
<evidence type="ECO:0000313" key="4">
    <source>
        <dbReference type="Proteomes" id="UP001216390"/>
    </source>
</evidence>
<evidence type="ECO:0000313" key="3">
    <source>
        <dbReference type="EMBL" id="WCO68736.1"/>
    </source>
</evidence>
<protein>
    <submittedName>
        <fullName evidence="3">DUF983 domain-containing protein</fullName>
    </submittedName>
</protein>
<dbReference type="Pfam" id="PF06170">
    <property type="entry name" value="DUF983"/>
    <property type="match status" value="1"/>
</dbReference>
<feature type="transmembrane region" description="Helical" evidence="2">
    <location>
        <begin position="65"/>
        <end position="88"/>
    </location>
</feature>
<dbReference type="InterPro" id="IPR009325">
    <property type="entry name" value="DUF983"/>
</dbReference>
<reference evidence="3" key="1">
    <citation type="submission" date="2023-01" db="EMBL/GenBank/DDBJ databases">
        <title>The diversity of Class Acidimicrobiia in South China Sea sediment environments and the proposal of Iamia marina sp. nov., a novel species of the genus Iamia.</title>
        <authorList>
            <person name="He Y."/>
            <person name="Tian X."/>
        </authorList>
    </citation>
    <scope>NUCLEOTIDE SEQUENCE</scope>
    <source>
        <strain evidence="3">DSM 19957</strain>
    </source>
</reference>
<feature type="transmembrane region" description="Helical" evidence="2">
    <location>
        <begin position="100"/>
        <end position="118"/>
    </location>
</feature>
<organism evidence="3 4">
    <name type="scientific">Iamia majanohamensis</name>
    <dbReference type="NCBI Taxonomy" id="467976"/>
    <lineage>
        <taxon>Bacteria</taxon>
        <taxon>Bacillati</taxon>
        <taxon>Actinomycetota</taxon>
        <taxon>Acidimicrobiia</taxon>
        <taxon>Acidimicrobiales</taxon>
        <taxon>Iamiaceae</taxon>
        <taxon>Iamia</taxon>
    </lineage>
</organism>
<dbReference type="EMBL" id="CP116942">
    <property type="protein sequence ID" value="WCO68736.1"/>
    <property type="molecule type" value="Genomic_DNA"/>
</dbReference>
<dbReference type="KEGG" id="ima:PO878_08355"/>